<name>A0AAF0BX19_9ACTN</name>
<sequence length="228" mass="24335">MTDTPALDMQGVRKTYEVGGEEVVALDRADLTVGGDEIVALVGPSGSGKTTLCSIAGGLLTPTEGTVLLDGDDISDLSARELTDVRRERVGFVFQSVNLVPFLTARENLLVVDELAGRRQRRGDAGPRADQLLEELGLADRAGNTPAQLSGGQKQRVAIGRALMNEPALVLFDEPTSSLDSTLGEQVVELIREEMKSRGTAAIMVTHDERITHIADRTVTITDGRLSA</sequence>
<reference evidence="12" key="1">
    <citation type="submission" date="2023-01" db="EMBL/GenBank/DDBJ databases">
        <title>The diversity of Class Acidimicrobiia in South China Sea sediment environments and the proposal of Iamia marina sp. nov., a novel species of the genus Iamia.</title>
        <authorList>
            <person name="He Y."/>
            <person name="Tian X."/>
        </authorList>
    </citation>
    <scope>NUCLEOTIDE SEQUENCE</scope>
    <source>
        <strain evidence="12">DSM 19957</strain>
    </source>
</reference>
<accession>A0AAF0BX19</accession>
<dbReference type="CDD" id="cd03255">
    <property type="entry name" value="ABC_MJ0796_LolCDE_FtsE"/>
    <property type="match status" value="1"/>
</dbReference>
<gene>
    <name evidence="12" type="ORF">PO878_05070</name>
</gene>
<evidence type="ECO:0000256" key="3">
    <source>
        <dbReference type="ARBA" id="ARBA00022448"/>
    </source>
</evidence>
<evidence type="ECO:0000313" key="13">
    <source>
        <dbReference type="Proteomes" id="UP001216390"/>
    </source>
</evidence>
<comment type="subcellular location">
    <subcellularLocation>
        <location evidence="1">Cell membrane</location>
        <topology evidence="1">Peripheral membrane protein</topology>
    </subcellularLocation>
</comment>
<protein>
    <recommendedName>
        <fullName evidence="9">Putative hemin import ATP-binding protein HrtA</fullName>
    </recommendedName>
</protein>
<dbReference type="InterPro" id="IPR003439">
    <property type="entry name" value="ABC_transporter-like_ATP-bd"/>
</dbReference>
<dbReference type="InterPro" id="IPR017911">
    <property type="entry name" value="MacB-like_ATP-bd"/>
</dbReference>
<dbReference type="Proteomes" id="UP001216390">
    <property type="component" value="Chromosome"/>
</dbReference>
<dbReference type="GO" id="GO:0005886">
    <property type="term" value="C:plasma membrane"/>
    <property type="evidence" value="ECO:0007669"/>
    <property type="project" value="UniProtKB-SubCell"/>
</dbReference>
<dbReference type="Pfam" id="PF00005">
    <property type="entry name" value="ABC_tran"/>
    <property type="match status" value="1"/>
</dbReference>
<comment type="subunit">
    <text evidence="2">The complex is composed of two ATP-binding proteins (HrtA), two transmembrane proteins (HrtB) and a solute-binding protein.</text>
</comment>
<evidence type="ECO:0000256" key="2">
    <source>
        <dbReference type="ARBA" id="ARBA00011131"/>
    </source>
</evidence>
<evidence type="ECO:0000256" key="5">
    <source>
        <dbReference type="ARBA" id="ARBA00022741"/>
    </source>
</evidence>
<dbReference type="RefSeq" id="WP_272737611.1">
    <property type="nucleotide sequence ID" value="NZ_CP116942.1"/>
</dbReference>
<evidence type="ECO:0000259" key="11">
    <source>
        <dbReference type="PROSITE" id="PS50893"/>
    </source>
</evidence>
<keyword evidence="13" id="KW-1185">Reference proteome</keyword>
<keyword evidence="7" id="KW-0472">Membrane</keyword>
<dbReference type="GO" id="GO:0016887">
    <property type="term" value="F:ATP hydrolysis activity"/>
    <property type="evidence" value="ECO:0007669"/>
    <property type="project" value="InterPro"/>
</dbReference>
<dbReference type="InterPro" id="IPR017871">
    <property type="entry name" value="ABC_transporter-like_CS"/>
</dbReference>
<dbReference type="GO" id="GO:0022857">
    <property type="term" value="F:transmembrane transporter activity"/>
    <property type="evidence" value="ECO:0007669"/>
    <property type="project" value="TreeGrafter"/>
</dbReference>
<comment type="similarity">
    <text evidence="8">Belongs to the ABC transporter superfamily. HrtA family.</text>
</comment>
<evidence type="ECO:0000313" key="12">
    <source>
        <dbReference type="EMBL" id="WCO68094.1"/>
    </source>
</evidence>
<keyword evidence="3" id="KW-0813">Transport</keyword>
<dbReference type="PANTHER" id="PTHR24220:SF666">
    <property type="entry name" value="HEMIN IMPORT ATP-BINDING PROTEIN HRTA-RELATED"/>
    <property type="match status" value="1"/>
</dbReference>
<organism evidence="12 13">
    <name type="scientific">Iamia majanohamensis</name>
    <dbReference type="NCBI Taxonomy" id="467976"/>
    <lineage>
        <taxon>Bacteria</taxon>
        <taxon>Bacillati</taxon>
        <taxon>Actinomycetota</taxon>
        <taxon>Acidimicrobiia</taxon>
        <taxon>Acidimicrobiales</taxon>
        <taxon>Iamiaceae</taxon>
        <taxon>Iamia</taxon>
    </lineage>
</organism>
<evidence type="ECO:0000256" key="6">
    <source>
        <dbReference type="ARBA" id="ARBA00022840"/>
    </source>
</evidence>
<keyword evidence="4" id="KW-1003">Cell membrane</keyword>
<comment type="function">
    <text evidence="10">Part of the ABC transporter complex hrt involved in hemin import. Responsible for energy coupling to the transport system.</text>
</comment>
<dbReference type="PROSITE" id="PS50893">
    <property type="entry name" value="ABC_TRANSPORTER_2"/>
    <property type="match status" value="1"/>
</dbReference>
<dbReference type="GO" id="GO:0005524">
    <property type="term" value="F:ATP binding"/>
    <property type="evidence" value="ECO:0007669"/>
    <property type="project" value="UniProtKB-KW"/>
</dbReference>
<evidence type="ECO:0000256" key="8">
    <source>
        <dbReference type="ARBA" id="ARBA00024359"/>
    </source>
</evidence>
<dbReference type="InterPro" id="IPR003593">
    <property type="entry name" value="AAA+_ATPase"/>
</dbReference>
<dbReference type="InterPro" id="IPR027417">
    <property type="entry name" value="P-loop_NTPase"/>
</dbReference>
<evidence type="ECO:0000256" key="7">
    <source>
        <dbReference type="ARBA" id="ARBA00023136"/>
    </source>
</evidence>
<evidence type="ECO:0000256" key="1">
    <source>
        <dbReference type="ARBA" id="ARBA00004202"/>
    </source>
</evidence>
<dbReference type="KEGG" id="ima:PO878_05070"/>
<evidence type="ECO:0000256" key="4">
    <source>
        <dbReference type="ARBA" id="ARBA00022475"/>
    </source>
</evidence>
<dbReference type="SMART" id="SM00382">
    <property type="entry name" value="AAA"/>
    <property type="match status" value="1"/>
</dbReference>
<dbReference type="PROSITE" id="PS00211">
    <property type="entry name" value="ABC_TRANSPORTER_1"/>
    <property type="match status" value="1"/>
</dbReference>
<dbReference type="PANTHER" id="PTHR24220">
    <property type="entry name" value="IMPORT ATP-BINDING PROTEIN"/>
    <property type="match status" value="1"/>
</dbReference>
<keyword evidence="6 12" id="KW-0067">ATP-binding</keyword>
<feature type="domain" description="ABC transporter" evidence="11">
    <location>
        <begin position="7"/>
        <end position="228"/>
    </location>
</feature>
<dbReference type="SUPFAM" id="SSF52540">
    <property type="entry name" value="P-loop containing nucleoside triphosphate hydrolases"/>
    <property type="match status" value="1"/>
</dbReference>
<dbReference type="InterPro" id="IPR015854">
    <property type="entry name" value="ABC_transpr_LolD-like"/>
</dbReference>
<evidence type="ECO:0000256" key="9">
    <source>
        <dbReference type="ARBA" id="ARBA00024432"/>
    </source>
</evidence>
<evidence type="ECO:0000256" key="10">
    <source>
        <dbReference type="ARBA" id="ARBA00024721"/>
    </source>
</evidence>
<dbReference type="Gene3D" id="3.40.50.300">
    <property type="entry name" value="P-loop containing nucleotide triphosphate hydrolases"/>
    <property type="match status" value="1"/>
</dbReference>
<proteinExistence type="inferred from homology"/>
<dbReference type="EMBL" id="CP116942">
    <property type="protein sequence ID" value="WCO68094.1"/>
    <property type="molecule type" value="Genomic_DNA"/>
</dbReference>
<dbReference type="AlphaFoldDB" id="A0AAF0BX19"/>
<keyword evidence="5" id="KW-0547">Nucleotide-binding</keyword>